<evidence type="ECO:0000256" key="1">
    <source>
        <dbReference type="ARBA" id="ARBA00004651"/>
    </source>
</evidence>
<dbReference type="EMBL" id="JBHUME010000015">
    <property type="protein sequence ID" value="MFD2614904.1"/>
    <property type="molecule type" value="Genomic_DNA"/>
</dbReference>
<feature type="region of interest" description="Disordered" evidence="6">
    <location>
        <begin position="287"/>
        <end position="306"/>
    </location>
</feature>
<protein>
    <submittedName>
        <fullName evidence="8">Cytochrome c oxidase assembly factor CtaG</fullName>
    </submittedName>
</protein>
<dbReference type="NCBIfam" id="TIGR02737">
    <property type="entry name" value="caa3_CtaG"/>
    <property type="match status" value="1"/>
</dbReference>
<evidence type="ECO:0000256" key="7">
    <source>
        <dbReference type="SAM" id="Phobius"/>
    </source>
</evidence>
<feature type="transmembrane region" description="Helical" evidence="7">
    <location>
        <begin position="185"/>
        <end position="206"/>
    </location>
</feature>
<evidence type="ECO:0000256" key="5">
    <source>
        <dbReference type="ARBA" id="ARBA00023136"/>
    </source>
</evidence>
<feature type="transmembrane region" description="Helical" evidence="7">
    <location>
        <begin position="257"/>
        <end position="278"/>
    </location>
</feature>
<feature type="transmembrane region" description="Helical" evidence="7">
    <location>
        <begin position="6"/>
        <end position="31"/>
    </location>
</feature>
<dbReference type="Proteomes" id="UP001597541">
    <property type="component" value="Unassembled WGS sequence"/>
</dbReference>
<dbReference type="InterPro" id="IPR014108">
    <property type="entry name" value="Caa3-assmbl_CtaG"/>
</dbReference>
<evidence type="ECO:0000256" key="3">
    <source>
        <dbReference type="ARBA" id="ARBA00022692"/>
    </source>
</evidence>
<proteinExistence type="predicted"/>
<dbReference type="RefSeq" id="WP_377606282.1">
    <property type="nucleotide sequence ID" value="NZ_JBHUME010000015.1"/>
</dbReference>
<keyword evidence="9" id="KW-1185">Reference proteome</keyword>
<comment type="caution">
    <text evidence="8">The sequence shown here is derived from an EMBL/GenBank/DDBJ whole genome shotgun (WGS) entry which is preliminary data.</text>
</comment>
<feature type="transmembrane region" description="Helical" evidence="7">
    <location>
        <begin position="74"/>
        <end position="98"/>
    </location>
</feature>
<dbReference type="InterPro" id="IPR019108">
    <property type="entry name" value="Caa3_assmbl_CtaG-rel"/>
</dbReference>
<accession>A0ABW5PI94</accession>
<evidence type="ECO:0000313" key="9">
    <source>
        <dbReference type="Proteomes" id="UP001597541"/>
    </source>
</evidence>
<gene>
    <name evidence="8" type="primary">ctaG</name>
    <name evidence="8" type="ORF">ACFSUF_21035</name>
</gene>
<evidence type="ECO:0000256" key="4">
    <source>
        <dbReference type="ARBA" id="ARBA00022989"/>
    </source>
</evidence>
<organism evidence="8 9">
    <name type="scientific">Paenibacillus gansuensis</name>
    <dbReference type="NCBI Taxonomy" id="306542"/>
    <lineage>
        <taxon>Bacteria</taxon>
        <taxon>Bacillati</taxon>
        <taxon>Bacillota</taxon>
        <taxon>Bacilli</taxon>
        <taxon>Bacillales</taxon>
        <taxon>Paenibacillaceae</taxon>
        <taxon>Paenibacillus</taxon>
    </lineage>
</organism>
<keyword evidence="4 7" id="KW-1133">Transmembrane helix</keyword>
<evidence type="ECO:0000313" key="8">
    <source>
        <dbReference type="EMBL" id="MFD2614904.1"/>
    </source>
</evidence>
<keyword evidence="5 7" id="KW-0472">Membrane</keyword>
<feature type="transmembrane region" description="Helical" evidence="7">
    <location>
        <begin position="152"/>
        <end position="173"/>
    </location>
</feature>
<name>A0ABW5PI94_9BACL</name>
<evidence type="ECO:0000256" key="2">
    <source>
        <dbReference type="ARBA" id="ARBA00022475"/>
    </source>
</evidence>
<dbReference type="Pfam" id="PF09678">
    <property type="entry name" value="Caa3_CtaG"/>
    <property type="match status" value="1"/>
</dbReference>
<feature type="transmembrane region" description="Helical" evidence="7">
    <location>
        <begin position="118"/>
        <end position="137"/>
    </location>
</feature>
<reference evidence="9" key="1">
    <citation type="journal article" date="2019" name="Int. J. Syst. Evol. Microbiol.">
        <title>The Global Catalogue of Microorganisms (GCM) 10K type strain sequencing project: providing services to taxonomists for standard genome sequencing and annotation.</title>
        <authorList>
            <consortium name="The Broad Institute Genomics Platform"/>
            <consortium name="The Broad Institute Genome Sequencing Center for Infectious Disease"/>
            <person name="Wu L."/>
            <person name="Ma J."/>
        </authorList>
    </citation>
    <scope>NUCLEOTIDE SEQUENCE [LARGE SCALE GENOMIC DNA]</scope>
    <source>
        <strain evidence="9">KCTC 3950</strain>
    </source>
</reference>
<comment type="subcellular location">
    <subcellularLocation>
        <location evidence="1">Cell membrane</location>
        <topology evidence="1">Multi-pass membrane protein</topology>
    </subcellularLocation>
</comment>
<keyword evidence="3 7" id="KW-0812">Transmembrane</keyword>
<sequence>MWGLEVFGFTALFSPFFLLFMLFIAGSYWLLTGPQRGRFEGSAPVSVGKQITFYTACFLFYLVQGGPLELLGHLMFTFHMVNMSISYILVPPLILLSVPDWMWRALFRKRFNPKTSPWMHPIFTAVLFNVLFSLYHLPNIHDVIMTNYALHTAYYLVLLIASFMMWWNVICPVPEYNRLTELRKMGYIFLNGLLLTPSCALIIFAGEPMYAVYNNPQVWADAMGYCVPGDPAELLKLFQNGPASVINLLPPLDDQQLGGVLMKLIQEFIYGAVLAYVFRQWFKRESKEDELPPGPLNRSPREGFQP</sequence>
<evidence type="ECO:0000256" key="6">
    <source>
        <dbReference type="SAM" id="MobiDB-lite"/>
    </source>
</evidence>
<feature type="transmembrane region" description="Helical" evidence="7">
    <location>
        <begin position="51"/>
        <end position="68"/>
    </location>
</feature>
<keyword evidence="2" id="KW-1003">Cell membrane</keyword>